<protein>
    <recommendedName>
        <fullName evidence="11">Histidinol-phosphate aminotransferase</fullName>
        <ecNumber evidence="11">2.6.1.9</ecNumber>
    </recommendedName>
    <alternativeName>
        <fullName evidence="11">Imidazole acetol-phosphate transaminase</fullName>
    </alternativeName>
</protein>
<organism evidence="13 14">
    <name type="scientific">Paenibacillus lutimineralis</name>
    <dbReference type="NCBI Taxonomy" id="2707005"/>
    <lineage>
        <taxon>Bacteria</taxon>
        <taxon>Bacillati</taxon>
        <taxon>Bacillota</taxon>
        <taxon>Bacilli</taxon>
        <taxon>Bacillales</taxon>
        <taxon>Paenibacillaceae</taxon>
        <taxon>Paenibacillus</taxon>
    </lineage>
</organism>
<dbReference type="InterPro" id="IPR015421">
    <property type="entry name" value="PyrdxlP-dep_Trfase_major"/>
</dbReference>
<sequence length="376" mass="41777">MDDHKEVKARNTVRNIKPYTPGKPIWELQQEHGLSKIIKLASNENSLGPSPKALEAIAAALPDIHRYPDTRASRLRHALASELDLAPEQFILTNGGDELITLVSEAYLEPEDEIIVLSPSFSEYEFGAHLMAARIVPVPLNEQYEIDIHAILAAVTERTKLLCICSPNNPTGTYLPGPLLQQLLEALPRRVLVLFDAAYNHYVTASDYSSGLEYVRAGYPIVVLQTFSKIYGLAGLRVGFGAAREDIVQQILKVKEPFNVNALAQIAAIAALDDDEHLLRSQELTVQGREQLYHALDELQLTYTRSMSNFVLVELGANAKAIYEQLLSRGIIVRYAGAWQLPQHVRVSIGTQEENQALLNELTSILRQYDSVTSLS</sequence>
<evidence type="ECO:0000313" key="13">
    <source>
        <dbReference type="EMBL" id="AZS18367.1"/>
    </source>
</evidence>
<comment type="cofactor">
    <cofactor evidence="1 11">
        <name>pyridoxal 5'-phosphate</name>
        <dbReference type="ChEBI" id="CHEBI:597326"/>
    </cofactor>
</comment>
<keyword evidence="9 11" id="KW-0368">Histidine biosynthesis</keyword>
<dbReference type="EC" id="2.6.1.9" evidence="11"/>
<name>A0A3S9V741_9BACL</name>
<dbReference type="GO" id="GO:0030170">
    <property type="term" value="F:pyridoxal phosphate binding"/>
    <property type="evidence" value="ECO:0007669"/>
    <property type="project" value="InterPro"/>
</dbReference>
<dbReference type="Proteomes" id="UP000270678">
    <property type="component" value="Chromosome"/>
</dbReference>
<keyword evidence="8 11" id="KW-0663">Pyridoxal phosphate</keyword>
<keyword evidence="5 11" id="KW-0032">Aminotransferase</keyword>
<dbReference type="InterPro" id="IPR050106">
    <property type="entry name" value="HistidinolP_aminotransfase"/>
</dbReference>
<dbReference type="RefSeq" id="WP_127004827.1">
    <property type="nucleotide sequence ID" value="NZ_CP034346.1"/>
</dbReference>
<dbReference type="NCBIfam" id="TIGR01141">
    <property type="entry name" value="hisC"/>
    <property type="match status" value="1"/>
</dbReference>
<dbReference type="HAMAP" id="MF_01023">
    <property type="entry name" value="HisC_aminotrans_2"/>
    <property type="match status" value="1"/>
</dbReference>
<dbReference type="Pfam" id="PF00155">
    <property type="entry name" value="Aminotran_1_2"/>
    <property type="match status" value="1"/>
</dbReference>
<dbReference type="AlphaFoldDB" id="A0A3S9V741"/>
<feature type="modified residue" description="N6-(pyridoxal phosphate)lysine" evidence="11">
    <location>
        <position position="229"/>
    </location>
</feature>
<evidence type="ECO:0000256" key="2">
    <source>
        <dbReference type="ARBA" id="ARBA00005011"/>
    </source>
</evidence>
<dbReference type="PANTHER" id="PTHR43643:SF6">
    <property type="entry name" value="HISTIDINOL-PHOSPHATE AMINOTRANSFERASE"/>
    <property type="match status" value="1"/>
</dbReference>
<evidence type="ECO:0000256" key="9">
    <source>
        <dbReference type="ARBA" id="ARBA00023102"/>
    </source>
</evidence>
<evidence type="ECO:0000256" key="8">
    <source>
        <dbReference type="ARBA" id="ARBA00022898"/>
    </source>
</evidence>
<dbReference type="GO" id="GO:0000105">
    <property type="term" value="P:L-histidine biosynthetic process"/>
    <property type="evidence" value="ECO:0007669"/>
    <property type="project" value="UniProtKB-UniRule"/>
</dbReference>
<evidence type="ECO:0000256" key="6">
    <source>
        <dbReference type="ARBA" id="ARBA00022605"/>
    </source>
</evidence>
<evidence type="ECO:0000259" key="12">
    <source>
        <dbReference type="Pfam" id="PF00155"/>
    </source>
</evidence>
<accession>A0A3S9V741</accession>
<proteinExistence type="inferred from homology"/>
<dbReference type="EMBL" id="CP034346">
    <property type="protein sequence ID" value="AZS18367.1"/>
    <property type="molecule type" value="Genomic_DNA"/>
</dbReference>
<dbReference type="PANTHER" id="PTHR43643">
    <property type="entry name" value="HISTIDINOL-PHOSPHATE AMINOTRANSFERASE 2"/>
    <property type="match status" value="1"/>
</dbReference>
<evidence type="ECO:0000256" key="7">
    <source>
        <dbReference type="ARBA" id="ARBA00022679"/>
    </source>
</evidence>
<dbReference type="InterPro" id="IPR015422">
    <property type="entry name" value="PyrdxlP-dep_Trfase_small"/>
</dbReference>
<evidence type="ECO:0000256" key="10">
    <source>
        <dbReference type="ARBA" id="ARBA00047481"/>
    </source>
</evidence>
<dbReference type="InterPro" id="IPR015424">
    <property type="entry name" value="PyrdxlP-dep_Trfase"/>
</dbReference>
<reference evidence="14" key="1">
    <citation type="submission" date="2018-12" db="EMBL/GenBank/DDBJ databases">
        <title>Complete genome sequence of Paenibacillus sp. MBLB1234.</title>
        <authorList>
            <person name="Nam Y.-D."/>
            <person name="Kang J."/>
            <person name="Chung W.-H."/>
            <person name="Park Y.S."/>
        </authorList>
    </citation>
    <scope>NUCLEOTIDE SEQUENCE [LARGE SCALE GENOMIC DNA]</scope>
    <source>
        <strain evidence="14">MBLB1234</strain>
    </source>
</reference>
<dbReference type="OrthoDB" id="9813612at2"/>
<dbReference type="CDD" id="cd00609">
    <property type="entry name" value="AAT_like"/>
    <property type="match status" value="1"/>
</dbReference>
<comment type="catalytic activity">
    <reaction evidence="10 11">
        <text>L-histidinol phosphate + 2-oxoglutarate = 3-(imidazol-4-yl)-2-oxopropyl phosphate + L-glutamate</text>
        <dbReference type="Rhea" id="RHEA:23744"/>
        <dbReference type="ChEBI" id="CHEBI:16810"/>
        <dbReference type="ChEBI" id="CHEBI:29985"/>
        <dbReference type="ChEBI" id="CHEBI:57766"/>
        <dbReference type="ChEBI" id="CHEBI:57980"/>
        <dbReference type="EC" id="2.6.1.9"/>
    </reaction>
</comment>
<dbReference type="GO" id="GO:0004400">
    <property type="term" value="F:histidinol-phosphate transaminase activity"/>
    <property type="evidence" value="ECO:0007669"/>
    <property type="project" value="UniProtKB-UniRule"/>
</dbReference>
<evidence type="ECO:0000256" key="5">
    <source>
        <dbReference type="ARBA" id="ARBA00022576"/>
    </source>
</evidence>
<evidence type="ECO:0000256" key="11">
    <source>
        <dbReference type="HAMAP-Rule" id="MF_01023"/>
    </source>
</evidence>
<dbReference type="KEGG" id="plut:EI981_18720"/>
<comment type="similarity">
    <text evidence="3 11">Belongs to the class-II pyridoxal-phosphate-dependent aminotransferase family. Histidinol-phosphate aminotransferase subfamily.</text>
</comment>
<dbReference type="Gene3D" id="3.40.640.10">
    <property type="entry name" value="Type I PLP-dependent aspartate aminotransferase-like (Major domain)"/>
    <property type="match status" value="1"/>
</dbReference>
<dbReference type="Gene3D" id="3.90.1150.10">
    <property type="entry name" value="Aspartate Aminotransferase, domain 1"/>
    <property type="match status" value="1"/>
</dbReference>
<feature type="domain" description="Aminotransferase class I/classII large" evidence="12">
    <location>
        <begin position="36"/>
        <end position="361"/>
    </location>
</feature>
<dbReference type="UniPathway" id="UPA00031">
    <property type="reaction ID" value="UER00012"/>
</dbReference>
<keyword evidence="14" id="KW-1185">Reference proteome</keyword>
<dbReference type="InterPro" id="IPR004839">
    <property type="entry name" value="Aminotransferase_I/II_large"/>
</dbReference>
<evidence type="ECO:0000256" key="3">
    <source>
        <dbReference type="ARBA" id="ARBA00007970"/>
    </source>
</evidence>
<keyword evidence="7 11" id="KW-0808">Transferase</keyword>
<comment type="subunit">
    <text evidence="4 11">Homodimer.</text>
</comment>
<dbReference type="SUPFAM" id="SSF53383">
    <property type="entry name" value="PLP-dependent transferases"/>
    <property type="match status" value="1"/>
</dbReference>
<evidence type="ECO:0000256" key="4">
    <source>
        <dbReference type="ARBA" id="ARBA00011738"/>
    </source>
</evidence>
<evidence type="ECO:0000313" key="14">
    <source>
        <dbReference type="Proteomes" id="UP000270678"/>
    </source>
</evidence>
<dbReference type="InterPro" id="IPR005861">
    <property type="entry name" value="HisP_aminotrans"/>
</dbReference>
<evidence type="ECO:0000256" key="1">
    <source>
        <dbReference type="ARBA" id="ARBA00001933"/>
    </source>
</evidence>
<gene>
    <name evidence="11" type="primary">hisC</name>
    <name evidence="13" type="ORF">EI981_18720</name>
</gene>
<keyword evidence="6 11" id="KW-0028">Amino-acid biosynthesis</keyword>
<comment type="pathway">
    <text evidence="2 11">Amino-acid biosynthesis; L-histidine biosynthesis; L-histidine from 5-phospho-alpha-D-ribose 1-diphosphate: step 7/9.</text>
</comment>